<dbReference type="RefSeq" id="WP_068406827.1">
    <property type="nucleotide sequence ID" value="NZ_CP014504.1"/>
</dbReference>
<proteinExistence type="predicted"/>
<dbReference type="PATRIC" id="fig|188932.3.peg.5234"/>
<keyword evidence="1" id="KW-1133">Transmembrane helix</keyword>
<keyword evidence="1" id="KW-0812">Transmembrane</keyword>
<gene>
    <name evidence="2" type="ORF">AY601_5045</name>
</gene>
<dbReference type="KEGG" id="pcm:AY601_5045"/>
<dbReference type="EMBL" id="CP014504">
    <property type="protein sequence ID" value="AMQ01858.1"/>
    <property type="molecule type" value="Genomic_DNA"/>
</dbReference>
<name>A0A127VKR3_9SPHI</name>
<accession>A0A127VKR3</accession>
<feature type="transmembrane region" description="Helical" evidence="1">
    <location>
        <begin position="80"/>
        <end position="99"/>
    </location>
</feature>
<dbReference type="Proteomes" id="UP000071561">
    <property type="component" value="Chromosome"/>
</dbReference>
<evidence type="ECO:0000256" key="1">
    <source>
        <dbReference type="SAM" id="Phobius"/>
    </source>
</evidence>
<feature type="transmembrane region" description="Helical" evidence="1">
    <location>
        <begin position="111"/>
        <end position="132"/>
    </location>
</feature>
<protein>
    <submittedName>
        <fullName evidence="2">Uncharacterized protein</fullName>
    </submittedName>
</protein>
<reference evidence="2 3" key="1">
    <citation type="submission" date="2016-03" db="EMBL/GenBank/DDBJ databases">
        <title>Complete genome sequence of Pedobacter cryoconitis PAMC 27485.</title>
        <authorList>
            <person name="Lee J."/>
            <person name="Kim O.-S."/>
        </authorList>
    </citation>
    <scope>NUCLEOTIDE SEQUENCE [LARGE SCALE GENOMIC DNA]</scope>
    <source>
        <strain evidence="2 3">PAMC 27485</strain>
    </source>
</reference>
<dbReference type="AlphaFoldDB" id="A0A127VKR3"/>
<keyword evidence="3" id="KW-1185">Reference proteome</keyword>
<evidence type="ECO:0000313" key="2">
    <source>
        <dbReference type="EMBL" id="AMQ01858.1"/>
    </source>
</evidence>
<keyword evidence="1" id="KW-0472">Membrane</keyword>
<feature type="transmembrane region" description="Helical" evidence="1">
    <location>
        <begin position="12"/>
        <end position="32"/>
    </location>
</feature>
<sequence>MENNLKKAILPALIDTLLILVFTVQPTIWLSLNFWRKGQIATLGETLLSGDVLLYGISFLSASYLVYNQTRVKESDWKDILNKIIVCAMIIISMLYAMMKADNETNITFAKYVSIIVLIFSLISFVISQVLVRRPTTDVAEERREEQQIIEDNLV</sequence>
<organism evidence="2 3">
    <name type="scientific">Pedobacter cryoconitis</name>
    <dbReference type="NCBI Taxonomy" id="188932"/>
    <lineage>
        <taxon>Bacteria</taxon>
        <taxon>Pseudomonadati</taxon>
        <taxon>Bacteroidota</taxon>
        <taxon>Sphingobacteriia</taxon>
        <taxon>Sphingobacteriales</taxon>
        <taxon>Sphingobacteriaceae</taxon>
        <taxon>Pedobacter</taxon>
    </lineage>
</organism>
<feature type="transmembrane region" description="Helical" evidence="1">
    <location>
        <begin position="52"/>
        <end position="68"/>
    </location>
</feature>
<evidence type="ECO:0000313" key="3">
    <source>
        <dbReference type="Proteomes" id="UP000071561"/>
    </source>
</evidence>